<comment type="caution">
    <text evidence="4">The sequence shown here is derived from an EMBL/GenBank/DDBJ whole genome shotgun (WGS) entry which is preliminary data.</text>
</comment>
<evidence type="ECO:0000259" key="3">
    <source>
        <dbReference type="PROSITE" id="PS50930"/>
    </source>
</evidence>
<dbReference type="PANTHER" id="PTHR37299">
    <property type="entry name" value="TRANSCRIPTIONAL REGULATOR-RELATED"/>
    <property type="match status" value="1"/>
</dbReference>
<feature type="domain" description="HTH LytTR-type" evidence="3">
    <location>
        <begin position="161"/>
        <end position="228"/>
    </location>
</feature>
<dbReference type="Proteomes" id="UP000292855">
    <property type="component" value="Unassembled WGS sequence"/>
</dbReference>
<dbReference type="EMBL" id="SGIT01000005">
    <property type="protein sequence ID" value="RZF58132.1"/>
    <property type="molecule type" value="Genomic_DNA"/>
</dbReference>
<dbReference type="Gene3D" id="2.40.50.1020">
    <property type="entry name" value="LytTr DNA-binding domain"/>
    <property type="match status" value="1"/>
</dbReference>
<feature type="modified residue" description="4-aspartylphosphate" evidence="1">
    <location>
        <position position="70"/>
    </location>
</feature>
<dbReference type="GO" id="GO:0003677">
    <property type="term" value="F:DNA binding"/>
    <property type="evidence" value="ECO:0007669"/>
    <property type="project" value="InterPro"/>
</dbReference>
<dbReference type="AlphaFoldDB" id="A0A4Q6XLC2"/>
<evidence type="ECO:0000259" key="2">
    <source>
        <dbReference type="PROSITE" id="PS50110"/>
    </source>
</evidence>
<feature type="domain" description="Response regulatory" evidence="2">
    <location>
        <begin position="17"/>
        <end position="130"/>
    </location>
</feature>
<keyword evidence="5" id="KW-1185">Reference proteome</keyword>
<dbReference type="OrthoDB" id="9787344at2"/>
<dbReference type="InterPro" id="IPR046947">
    <property type="entry name" value="LytR-like"/>
</dbReference>
<dbReference type="InterPro" id="IPR011006">
    <property type="entry name" value="CheY-like_superfamily"/>
</dbReference>
<dbReference type="Pfam" id="PF04397">
    <property type="entry name" value="LytTR"/>
    <property type="match status" value="1"/>
</dbReference>
<dbReference type="PROSITE" id="PS50930">
    <property type="entry name" value="HTH_LYTTR"/>
    <property type="match status" value="1"/>
</dbReference>
<evidence type="ECO:0000256" key="1">
    <source>
        <dbReference type="PROSITE-ProRule" id="PRU00169"/>
    </source>
</evidence>
<dbReference type="InterPro" id="IPR007492">
    <property type="entry name" value="LytTR_DNA-bd_dom"/>
</dbReference>
<dbReference type="GO" id="GO:0000156">
    <property type="term" value="F:phosphorelay response regulator activity"/>
    <property type="evidence" value="ECO:0007669"/>
    <property type="project" value="InterPro"/>
</dbReference>
<dbReference type="SMART" id="SM00850">
    <property type="entry name" value="LytTR"/>
    <property type="match status" value="1"/>
</dbReference>
<sequence length="267" mass="30810">MRTRLLLRYGLNLSNMRTIIIEDEDLTAEDLCSTLKRLEPNMQLCARLTSVREAITYFRTAKPVDLIFSDIQLGDGESFDIFKTIPPKAPVVFCTAYNQYMMEAFQHFGLDYILKPFSDESIQKTLAKYRLLQQAFNSTALEMVHSVSNDNKITERTKKSLVVIHGDKIIPVQISDIALCYIELDNVFVKTHSGKEYLVNKTLEEMEHLLGDDFFRVNRQHILNRTAIAFANLGLSRKLVINLRINHPTKISVSKEKYQVFIQWLEG</sequence>
<evidence type="ECO:0000313" key="4">
    <source>
        <dbReference type="EMBL" id="RZF58132.1"/>
    </source>
</evidence>
<name>A0A4Q6XLC2_9SPHI</name>
<proteinExistence type="predicted"/>
<dbReference type="InterPro" id="IPR001789">
    <property type="entry name" value="Sig_transdc_resp-reg_receiver"/>
</dbReference>
<reference evidence="4 5" key="1">
    <citation type="submission" date="2019-02" db="EMBL/GenBank/DDBJ databases">
        <authorList>
            <person name="Li Y."/>
        </authorList>
    </citation>
    <scope>NUCLEOTIDE SEQUENCE [LARGE SCALE GENOMIC DNA]</scope>
    <source>
        <strain evidence="4 5">30C10-4-7</strain>
    </source>
</reference>
<accession>A0A4Q6XLC2</accession>
<dbReference type="PROSITE" id="PS50110">
    <property type="entry name" value="RESPONSE_REGULATORY"/>
    <property type="match status" value="1"/>
</dbReference>
<evidence type="ECO:0000313" key="5">
    <source>
        <dbReference type="Proteomes" id="UP000292855"/>
    </source>
</evidence>
<dbReference type="SUPFAM" id="SSF52172">
    <property type="entry name" value="CheY-like"/>
    <property type="match status" value="1"/>
</dbReference>
<dbReference type="Gene3D" id="3.40.50.2300">
    <property type="match status" value="1"/>
</dbReference>
<dbReference type="Pfam" id="PF00072">
    <property type="entry name" value="Response_reg"/>
    <property type="match status" value="1"/>
</dbReference>
<dbReference type="PANTHER" id="PTHR37299:SF1">
    <property type="entry name" value="STAGE 0 SPORULATION PROTEIN A HOMOLOG"/>
    <property type="match status" value="1"/>
</dbReference>
<gene>
    <name evidence="4" type="ORF">EWE74_18945</name>
</gene>
<organism evidence="4 5">
    <name type="scientific">Sphingobacterium corticibacterium</name>
    <dbReference type="NCBI Taxonomy" id="2484746"/>
    <lineage>
        <taxon>Bacteria</taxon>
        <taxon>Pseudomonadati</taxon>
        <taxon>Bacteroidota</taxon>
        <taxon>Sphingobacteriia</taxon>
        <taxon>Sphingobacteriales</taxon>
        <taxon>Sphingobacteriaceae</taxon>
        <taxon>Sphingobacterium</taxon>
    </lineage>
</organism>
<protein>
    <submittedName>
        <fullName evidence="4">Response regulator transcription factor</fullName>
    </submittedName>
</protein>
<keyword evidence="1" id="KW-0597">Phosphoprotein</keyword>
<dbReference type="SMART" id="SM00448">
    <property type="entry name" value="REC"/>
    <property type="match status" value="1"/>
</dbReference>